<proteinExistence type="predicted"/>
<dbReference type="EMBL" id="AP022583">
    <property type="protein sequence ID" value="BBY05041.1"/>
    <property type="molecule type" value="Genomic_DNA"/>
</dbReference>
<dbReference type="Proteomes" id="UP000466894">
    <property type="component" value="Chromosome"/>
</dbReference>
<accession>A0A7I7P8Y3</accession>
<evidence type="ECO:0000313" key="2">
    <source>
        <dbReference type="EMBL" id="BBY05041.1"/>
    </source>
</evidence>
<evidence type="ECO:0000256" key="1">
    <source>
        <dbReference type="SAM" id="MobiDB-lite"/>
    </source>
</evidence>
<organism evidence="2 3">
    <name type="scientific">Mycobacterium noviomagense</name>
    <dbReference type="NCBI Taxonomy" id="459858"/>
    <lineage>
        <taxon>Bacteria</taxon>
        <taxon>Bacillati</taxon>
        <taxon>Actinomycetota</taxon>
        <taxon>Actinomycetes</taxon>
        <taxon>Mycobacteriales</taxon>
        <taxon>Mycobacteriaceae</taxon>
        <taxon>Mycobacterium</taxon>
    </lineage>
</organism>
<gene>
    <name evidence="2" type="ORF">MNVI_03590</name>
</gene>
<name>A0A7I7P8Y3_9MYCO</name>
<sequence>MSALIGRRHGWLTPVTQILRLPAWKILGGFVHGTAWGQSLHSPGRAVRVGAAGVRRYFDRPDSAATHRQRQRLGACVGDAFRGEYHCVAAIHGYLAVEHSDMLDHHIPSPFPAIDDEGNHRTSSSKELE</sequence>
<dbReference type="KEGG" id="mnv:MNVI_03590"/>
<feature type="region of interest" description="Disordered" evidence="1">
    <location>
        <begin position="108"/>
        <end position="129"/>
    </location>
</feature>
<reference evidence="2 3" key="1">
    <citation type="journal article" date="2019" name="Emerg. Microbes Infect.">
        <title>Comprehensive subspecies identification of 175 nontuberculous mycobacteria species based on 7547 genomic profiles.</title>
        <authorList>
            <person name="Matsumoto Y."/>
            <person name="Kinjo T."/>
            <person name="Motooka D."/>
            <person name="Nabeya D."/>
            <person name="Jung N."/>
            <person name="Uechi K."/>
            <person name="Horii T."/>
            <person name="Iida T."/>
            <person name="Fujita J."/>
            <person name="Nakamura S."/>
        </authorList>
    </citation>
    <scope>NUCLEOTIDE SEQUENCE [LARGE SCALE GENOMIC DNA]</scope>
    <source>
        <strain evidence="2 3">JCM 16367</strain>
    </source>
</reference>
<protein>
    <submittedName>
        <fullName evidence="2">Uncharacterized protein</fullName>
    </submittedName>
</protein>
<dbReference type="AlphaFoldDB" id="A0A7I7P8Y3"/>
<evidence type="ECO:0000313" key="3">
    <source>
        <dbReference type="Proteomes" id="UP000466894"/>
    </source>
</evidence>
<feature type="compositionally biased region" description="Basic and acidic residues" evidence="1">
    <location>
        <begin position="117"/>
        <end position="129"/>
    </location>
</feature>